<evidence type="ECO:0000313" key="2">
    <source>
        <dbReference type="Proteomes" id="UP000183053"/>
    </source>
</evidence>
<organism evidence="1 2">
    <name type="scientific">Tsukamurella pulmonis</name>
    <dbReference type="NCBI Taxonomy" id="47312"/>
    <lineage>
        <taxon>Bacteria</taxon>
        <taxon>Bacillati</taxon>
        <taxon>Actinomycetota</taxon>
        <taxon>Actinomycetes</taxon>
        <taxon>Mycobacteriales</taxon>
        <taxon>Tsukamurellaceae</taxon>
        <taxon>Tsukamurella</taxon>
    </lineage>
</organism>
<accession>A0A1H1GKR5</accession>
<dbReference type="AlphaFoldDB" id="A0A1H1GKR5"/>
<dbReference type="Pfam" id="PF14518">
    <property type="entry name" value="Haem_oxygenas_2"/>
    <property type="match status" value="1"/>
</dbReference>
<dbReference type="Gene3D" id="1.20.910.10">
    <property type="entry name" value="Heme oxygenase-like"/>
    <property type="match status" value="1"/>
</dbReference>
<proteinExistence type="predicted"/>
<dbReference type="Proteomes" id="UP000183053">
    <property type="component" value="Unassembled WGS sequence"/>
</dbReference>
<name>A0A1H1GKR5_9ACTN</name>
<protein>
    <submittedName>
        <fullName evidence="1">Iron-containing redox enzyme</fullName>
    </submittedName>
</protein>
<dbReference type="STRING" id="47312.SAMN04489765_3397"/>
<dbReference type="EMBL" id="FNLF01000002">
    <property type="protein sequence ID" value="SDR13693.1"/>
    <property type="molecule type" value="Genomic_DNA"/>
</dbReference>
<dbReference type="InterPro" id="IPR016084">
    <property type="entry name" value="Haem_Oase-like_multi-hlx"/>
</dbReference>
<dbReference type="SMART" id="SM01236">
    <property type="entry name" value="Haem_oxygenase_2"/>
    <property type="match status" value="1"/>
</dbReference>
<dbReference type="SUPFAM" id="SSF48613">
    <property type="entry name" value="Heme oxygenase-like"/>
    <property type="match status" value="1"/>
</dbReference>
<gene>
    <name evidence="1" type="ORF">SAMN04489765_3397</name>
</gene>
<sequence length="302" mass="32298">MAGHIRDEGATDVWGEDAQLALFVCQEMHYRGWGGVDPALEWHPAIIAARVALEDALLTAVEREVEPITDGATASGALAALARDSVYAGGAVERLGAAADAARFRDYFAARSIYHLKEADPHAWAIPRLGPMCKAPFVAVAFDEYGAGHGRNVHQCLYADLLDAMGMASGYLEHLDRVPAAAIAPVTLMSALGLRRARLGAAIGHFAATEVASPPGSARMVAALERIGAPDAAVRFYREHVEADAVHELVMRHDVVGGLVTDDPGAERDVLWGIAAWRLVEDRLDDALLAAWRSGKTLVRDP</sequence>
<evidence type="ECO:0000313" key="1">
    <source>
        <dbReference type="EMBL" id="SDR13693.1"/>
    </source>
</evidence>
<keyword evidence="2" id="KW-1185">Reference proteome</keyword>
<reference evidence="2" key="1">
    <citation type="submission" date="2016-10" db="EMBL/GenBank/DDBJ databases">
        <authorList>
            <person name="Varghese N."/>
            <person name="Submissions S."/>
        </authorList>
    </citation>
    <scope>NUCLEOTIDE SEQUENCE [LARGE SCALE GENOMIC DNA]</scope>
    <source>
        <strain evidence="2">DSM 44142</strain>
    </source>
</reference>